<reference evidence="2 3" key="1">
    <citation type="journal article" date="2010" name="ChemBioChem">
        <title>Cloning and characterization of the biosynthetic gene cluster of 16-membered macrolide antibiotic FD-891: involvement of a dual functional cytochrome P450 monooxygenase catalyzing epoxidation and hydroxylation.</title>
        <authorList>
            <person name="Kudo F."/>
            <person name="Motegi A."/>
            <person name="Mizoue K."/>
            <person name="Eguchi T."/>
        </authorList>
    </citation>
    <scope>NUCLEOTIDE SEQUENCE [LARGE SCALE GENOMIC DNA]</scope>
    <source>
        <strain evidence="2 3">A-8890</strain>
    </source>
</reference>
<feature type="transmembrane region" description="Helical" evidence="1">
    <location>
        <begin position="124"/>
        <end position="144"/>
    </location>
</feature>
<dbReference type="EMBL" id="AP018448">
    <property type="protein sequence ID" value="BBC33482.1"/>
    <property type="molecule type" value="Genomic_DNA"/>
</dbReference>
<evidence type="ECO:0008006" key="4">
    <source>
        <dbReference type="Google" id="ProtNLM"/>
    </source>
</evidence>
<protein>
    <recommendedName>
        <fullName evidence="4">DUF3592 domain-containing protein</fullName>
    </recommendedName>
</protein>
<keyword evidence="3" id="KW-1185">Reference proteome</keyword>
<proteinExistence type="predicted"/>
<sequence>MDLMFYALPGAIAIAILFAAAHVVRGSLRLRSAWNSGQTAEGRCLRTFTTTRGGGETRVYTVRHHVFEFTAQDGRPVRFEEEGCPATILEGDFVTVYYKDGQEADATAKAPSPVGNATSTVGQLAFLGLVLVFCVGFMITYHQMSTDTTFQMP</sequence>
<organism evidence="2 3">
    <name type="scientific">Streptomyces graminofaciens</name>
    <dbReference type="NCBI Taxonomy" id="68212"/>
    <lineage>
        <taxon>Bacteria</taxon>
        <taxon>Bacillati</taxon>
        <taxon>Actinomycetota</taxon>
        <taxon>Actinomycetes</taxon>
        <taxon>Kitasatosporales</taxon>
        <taxon>Streptomycetaceae</taxon>
        <taxon>Streptomyces</taxon>
    </lineage>
</organism>
<feature type="transmembrane region" description="Helical" evidence="1">
    <location>
        <begin position="6"/>
        <end position="24"/>
    </location>
</feature>
<keyword evidence="1" id="KW-0472">Membrane</keyword>
<dbReference type="RefSeq" id="WP_286253047.1">
    <property type="nucleotide sequence ID" value="NZ_AP018448.1"/>
</dbReference>
<name>A0ABM7FBG9_9ACTN</name>
<evidence type="ECO:0000313" key="3">
    <source>
        <dbReference type="Proteomes" id="UP001321542"/>
    </source>
</evidence>
<dbReference type="Proteomes" id="UP001321542">
    <property type="component" value="Chromosome"/>
</dbReference>
<keyword evidence="1" id="KW-0812">Transmembrane</keyword>
<reference evidence="2 3" key="2">
    <citation type="journal article" date="2023" name="ChemBioChem">
        <title>Acyltransferase Domain Exchange between Two Independent Type I Polyketide Synthases in the Same Producer Strain of Macrolide Antibiotics.</title>
        <authorList>
            <person name="Kudo F."/>
            <person name="Kishikawa K."/>
            <person name="Tsuboi K."/>
            <person name="Kido T."/>
            <person name="Usui T."/>
            <person name="Hashimoto J."/>
            <person name="Shin-Ya K."/>
            <person name="Miyanaga A."/>
            <person name="Eguchi T."/>
        </authorList>
    </citation>
    <scope>NUCLEOTIDE SEQUENCE [LARGE SCALE GENOMIC DNA]</scope>
    <source>
        <strain evidence="2 3">A-8890</strain>
    </source>
</reference>
<keyword evidence="1" id="KW-1133">Transmembrane helix</keyword>
<evidence type="ECO:0000313" key="2">
    <source>
        <dbReference type="EMBL" id="BBC33482.1"/>
    </source>
</evidence>
<evidence type="ECO:0000256" key="1">
    <source>
        <dbReference type="SAM" id="Phobius"/>
    </source>
</evidence>
<accession>A0ABM7FBG9</accession>
<gene>
    <name evidence="2" type="ORF">SGFS_047760</name>
</gene>